<name>X1C4B2_9ZZZZ</name>
<feature type="transmembrane region" description="Helical" evidence="1">
    <location>
        <begin position="7"/>
        <end position="28"/>
    </location>
</feature>
<evidence type="ECO:0000313" key="2">
    <source>
        <dbReference type="EMBL" id="GAG91243.1"/>
    </source>
</evidence>
<comment type="caution">
    <text evidence="2">The sequence shown here is derived from an EMBL/GenBank/DDBJ whole genome shotgun (WGS) entry which is preliminary data.</text>
</comment>
<keyword evidence="1" id="KW-0472">Membrane</keyword>
<keyword evidence="1" id="KW-1133">Transmembrane helix</keyword>
<feature type="non-terminal residue" evidence="2">
    <location>
        <position position="1"/>
    </location>
</feature>
<feature type="transmembrane region" description="Helical" evidence="1">
    <location>
        <begin position="140"/>
        <end position="158"/>
    </location>
</feature>
<dbReference type="AlphaFoldDB" id="X1C4B2"/>
<evidence type="ECO:0000256" key="1">
    <source>
        <dbReference type="SAM" id="Phobius"/>
    </source>
</evidence>
<dbReference type="EMBL" id="BART01028580">
    <property type="protein sequence ID" value="GAG91243.1"/>
    <property type="molecule type" value="Genomic_DNA"/>
</dbReference>
<reference evidence="2" key="1">
    <citation type="journal article" date="2014" name="Front. Microbiol.">
        <title>High frequency of phylogenetically diverse reductive dehalogenase-homologous genes in deep subseafloor sedimentary metagenomes.</title>
        <authorList>
            <person name="Kawai M."/>
            <person name="Futagami T."/>
            <person name="Toyoda A."/>
            <person name="Takaki Y."/>
            <person name="Nishi S."/>
            <person name="Hori S."/>
            <person name="Arai W."/>
            <person name="Tsubouchi T."/>
            <person name="Morono Y."/>
            <person name="Uchiyama I."/>
            <person name="Ito T."/>
            <person name="Fujiyama A."/>
            <person name="Inagaki F."/>
            <person name="Takami H."/>
        </authorList>
    </citation>
    <scope>NUCLEOTIDE SEQUENCE</scope>
    <source>
        <strain evidence="2">Expedition CK06-06</strain>
    </source>
</reference>
<feature type="transmembrane region" description="Helical" evidence="1">
    <location>
        <begin position="101"/>
        <end position="128"/>
    </location>
</feature>
<feature type="transmembrane region" description="Helical" evidence="1">
    <location>
        <begin position="70"/>
        <end position="89"/>
    </location>
</feature>
<gene>
    <name evidence="2" type="ORF">S01H4_50346</name>
</gene>
<protein>
    <submittedName>
        <fullName evidence="2">Uncharacterized protein</fullName>
    </submittedName>
</protein>
<sequence length="185" mass="20264">YIIDAKSFVGFAATVIGLVCMLAPFSVLESITGQNLIRELSTALTGSNFGSSLNLRMGLHRAFGPFDHPILYGVFTASAIGLTVFLRSSGKVRRKGHRLRIAIVLAACVSSVSSGALAALVIQIMLAFWERFARAIQHRWILLSSLLLMMYIIIDLISNRSGIKVLLSYLTFQHGHSLQSNNNLQ</sequence>
<accession>X1C4B2</accession>
<proteinExistence type="predicted"/>
<keyword evidence="1" id="KW-0812">Transmembrane</keyword>
<organism evidence="2">
    <name type="scientific">marine sediment metagenome</name>
    <dbReference type="NCBI Taxonomy" id="412755"/>
    <lineage>
        <taxon>unclassified sequences</taxon>
        <taxon>metagenomes</taxon>
        <taxon>ecological metagenomes</taxon>
    </lineage>
</organism>